<evidence type="ECO:0000313" key="5">
    <source>
        <dbReference type="Proteomes" id="UP000007148"/>
    </source>
</evidence>
<evidence type="ECO:0000256" key="1">
    <source>
        <dbReference type="ARBA" id="ARBA00022857"/>
    </source>
</evidence>
<protein>
    <submittedName>
        <fullName evidence="4">Related to oxidoreductase CipA-like, putative-Aspergillus flavus NRRL3357</fullName>
    </submittedName>
</protein>
<dbReference type="InParanoid" id="G4TPC5"/>
<dbReference type="InterPro" id="IPR045312">
    <property type="entry name" value="PCBER-like"/>
</dbReference>
<dbReference type="Gene3D" id="3.40.50.720">
    <property type="entry name" value="NAD(P)-binding Rossmann-like Domain"/>
    <property type="match status" value="1"/>
</dbReference>
<reference evidence="4 5" key="1">
    <citation type="journal article" date="2011" name="PLoS Pathog.">
        <title>Endophytic Life Strategies Decoded by Genome and Transcriptome Analyses of the Mutualistic Root Symbiont Piriformospora indica.</title>
        <authorList>
            <person name="Zuccaro A."/>
            <person name="Lahrmann U."/>
            <person name="Guldener U."/>
            <person name="Langen G."/>
            <person name="Pfiffi S."/>
            <person name="Biedenkopf D."/>
            <person name="Wong P."/>
            <person name="Samans B."/>
            <person name="Grimm C."/>
            <person name="Basiewicz M."/>
            <person name="Murat C."/>
            <person name="Martin F."/>
            <person name="Kogel K.H."/>
        </authorList>
    </citation>
    <scope>NUCLEOTIDE SEQUENCE [LARGE SCALE GENOMIC DNA]</scope>
    <source>
        <strain evidence="4 5">DSM 11827</strain>
    </source>
</reference>
<name>G4TPC5_SERID</name>
<evidence type="ECO:0000256" key="2">
    <source>
        <dbReference type="ARBA" id="ARBA00023002"/>
    </source>
</evidence>
<comment type="caution">
    <text evidence="4">The sequence shown here is derived from an EMBL/GenBank/DDBJ whole genome shotgun (WGS) entry which is preliminary data.</text>
</comment>
<evidence type="ECO:0000259" key="3">
    <source>
        <dbReference type="Pfam" id="PF05368"/>
    </source>
</evidence>
<organism evidence="4 5">
    <name type="scientific">Serendipita indica (strain DSM 11827)</name>
    <name type="common">Root endophyte fungus</name>
    <name type="synonym">Piriformospora indica</name>
    <dbReference type="NCBI Taxonomy" id="1109443"/>
    <lineage>
        <taxon>Eukaryota</taxon>
        <taxon>Fungi</taxon>
        <taxon>Dikarya</taxon>
        <taxon>Basidiomycota</taxon>
        <taxon>Agaricomycotina</taxon>
        <taxon>Agaricomycetes</taxon>
        <taxon>Sebacinales</taxon>
        <taxon>Serendipitaceae</taxon>
        <taxon>Serendipita</taxon>
    </lineage>
</organism>
<dbReference type="PANTHER" id="PTHR47706:SF9">
    <property type="entry name" value="NMRA-LIKE DOMAIN-CONTAINING PROTEIN-RELATED"/>
    <property type="match status" value="1"/>
</dbReference>
<dbReference type="STRING" id="1109443.G4TPC5"/>
<dbReference type="Gene3D" id="3.90.25.10">
    <property type="entry name" value="UDP-galactose 4-epimerase, domain 1"/>
    <property type="match status" value="1"/>
</dbReference>
<accession>G4TPC5</accession>
<dbReference type="Proteomes" id="UP000007148">
    <property type="component" value="Unassembled WGS sequence"/>
</dbReference>
<feature type="domain" description="NmrA-like" evidence="3">
    <location>
        <begin position="4"/>
        <end position="242"/>
    </location>
</feature>
<proteinExistence type="predicted"/>
<dbReference type="eggNOG" id="ENOG502S12R">
    <property type="taxonomic scope" value="Eukaryota"/>
</dbReference>
<dbReference type="GO" id="GO:0016491">
    <property type="term" value="F:oxidoreductase activity"/>
    <property type="evidence" value="ECO:0007669"/>
    <property type="project" value="UniProtKB-KW"/>
</dbReference>
<keyword evidence="2" id="KW-0560">Oxidoreductase</keyword>
<dbReference type="Pfam" id="PF05368">
    <property type="entry name" value="NmrA"/>
    <property type="match status" value="1"/>
</dbReference>
<dbReference type="PANTHER" id="PTHR47706">
    <property type="entry name" value="NMRA-LIKE FAMILY PROTEIN"/>
    <property type="match status" value="1"/>
</dbReference>
<dbReference type="EMBL" id="CAFZ01000206">
    <property type="protein sequence ID" value="CCA73168.1"/>
    <property type="molecule type" value="Genomic_DNA"/>
</dbReference>
<gene>
    <name evidence="4" type="ORF">PIIN_07122</name>
</gene>
<dbReference type="HOGENOM" id="CLU_044876_3_2_1"/>
<sequence>MAYKNIVVVGAKGKLGAPLIQALLSSKLADFTVTALVRKSSEYAAPENIDTNRFKLARASFDVHEELVAALKGQDAVVLVFTANQELYPTTKAILEAAIEAGVKRIIPSEFGCDELPMTDGLWMPKRMVNQMIDDAAKKNQITYTAIRNGPWFELAFELILGFNLKAKTVLFYDNGDRKFHTTTVASVCQAIISLLAHPDKFVNQIVHIHDFFVTQRELLDLVEQETGSKFETSTVDAEALAARAVEGLQRGEFTQDNVLGAIRTSIFREEGNARWDVNDDSAELGLGGVSLVEEIRKLISKA</sequence>
<keyword evidence="1" id="KW-0521">NADP</keyword>
<dbReference type="OrthoDB" id="9974981at2759"/>
<dbReference type="OMA" id="GMHHVYR"/>
<dbReference type="SUPFAM" id="SSF51735">
    <property type="entry name" value="NAD(P)-binding Rossmann-fold domains"/>
    <property type="match status" value="1"/>
</dbReference>
<dbReference type="InterPro" id="IPR008030">
    <property type="entry name" value="NmrA-like"/>
</dbReference>
<dbReference type="InterPro" id="IPR051609">
    <property type="entry name" value="NmrA/Isoflavone_reductase-like"/>
</dbReference>
<dbReference type="AlphaFoldDB" id="G4TPC5"/>
<dbReference type="InterPro" id="IPR036291">
    <property type="entry name" value="NAD(P)-bd_dom_sf"/>
</dbReference>
<dbReference type="CDD" id="cd05259">
    <property type="entry name" value="PCBER_SDR_a"/>
    <property type="match status" value="1"/>
</dbReference>
<keyword evidence="5" id="KW-1185">Reference proteome</keyword>
<evidence type="ECO:0000313" key="4">
    <source>
        <dbReference type="EMBL" id="CCA73168.1"/>
    </source>
</evidence>